<proteinExistence type="predicted"/>
<reference evidence="2 3" key="1">
    <citation type="submission" date="2019-08" db="EMBL/GenBank/DDBJ databases">
        <title>Genomes of Antarctic Bizionia species.</title>
        <authorList>
            <person name="Bowman J.P."/>
        </authorList>
    </citation>
    <scope>NUCLEOTIDE SEQUENCE [LARGE SCALE GENOMIC DNA]</scope>
    <source>
        <strain evidence="2 3">ADA-4</strain>
    </source>
</reference>
<dbReference type="PANTHER" id="PTHR35792">
    <property type="entry name" value="GENERAL STRESS PROTEIN"/>
    <property type="match status" value="1"/>
</dbReference>
<dbReference type="OrthoDB" id="598035at2"/>
<keyword evidence="1" id="KW-0812">Transmembrane</keyword>
<name>A0A5D0R6L6_9FLAO</name>
<evidence type="ECO:0000256" key="1">
    <source>
        <dbReference type="SAM" id="Phobius"/>
    </source>
</evidence>
<keyword evidence="3" id="KW-1185">Reference proteome</keyword>
<dbReference type="EMBL" id="VSKK01000002">
    <property type="protein sequence ID" value="TYB77093.1"/>
    <property type="molecule type" value="Genomic_DNA"/>
</dbReference>
<keyword evidence="1" id="KW-0472">Membrane</keyword>
<dbReference type="AlphaFoldDB" id="A0A5D0R6L6"/>
<comment type="caution">
    <text evidence="2">The sequence shown here is derived from an EMBL/GenBank/DDBJ whole genome shotgun (WGS) entry which is preliminary data.</text>
</comment>
<dbReference type="InterPro" id="IPR052928">
    <property type="entry name" value="Desiccation-related_membrane"/>
</dbReference>
<dbReference type="Proteomes" id="UP000323720">
    <property type="component" value="Unassembled WGS sequence"/>
</dbReference>
<dbReference type="InterPro" id="IPR024623">
    <property type="entry name" value="YtxH"/>
</dbReference>
<accession>A0A5D0R6L6</accession>
<organism evidence="2 3">
    <name type="scientific">Bizionia myxarmorum</name>
    <dbReference type="NCBI Taxonomy" id="291186"/>
    <lineage>
        <taxon>Bacteria</taxon>
        <taxon>Pseudomonadati</taxon>
        <taxon>Bacteroidota</taxon>
        <taxon>Flavobacteriia</taxon>
        <taxon>Flavobacteriales</taxon>
        <taxon>Flavobacteriaceae</taxon>
        <taxon>Bizionia</taxon>
    </lineage>
</organism>
<feature type="transmembrane region" description="Helical" evidence="1">
    <location>
        <begin position="6"/>
        <end position="26"/>
    </location>
</feature>
<keyword evidence="1" id="KW-1133">Transmembrane helix</keyword>
<dbReference type="Pfam" id="PF12732">
    <property type="entry name" value="YtxH"/>
    <property type="match status" value="1"/>
</dbReference>
<evidence type="ECO:0000313" key="2">
    <source>
        <dbReference type="EMBL" id="TYB77093.1"/>
    </source>
</evidence>
<evidence type="ECO:0000313" key="3">
    <source>
        <dbReference type="Proteomes" id="UP000323720"/>
    </source>
</evidence>
<gene>
    <name evidence="2" type="ORF">ES674_10415</name>
</gene>
<dbReference type="RefSeq" id="WP_148403972.1">
    <property type="nucleotide sequence ID" value="NZ_VSKK01000002.1"/>
</dbReference>
<sequence length="109" mass="11615">MTSNGSTGLGILAGAAIGAVLGILFAPDKGSVTRQRIADEAEMQKAKLASSAADLRDRVAEKVSVEKHTLEDKVQSIVMDASYKADDVINTLEAKLKELKAKNKQFQKA</sequence>
<dbReference type="PANTHER" id="PTHR35792:SF1">
    <property type="entry name" value="SLL0268 PROTEIN"/>
    <property type="match status" value="1"/>
</dbReference>
<protein>
    <submittedName>
        <fullName evidence="2">YtxH domain-containing protein</fullName>
    </submittedName>
</protein>